<evidence type="ECO:0000313" key="2">
    <source>
        <dbReference type="Proteomes" id="UP000242913"/>
    </source>
</evidence>
<sequence length="175" mass="20125">INVQSELCDTLVQNIIRFLNYNAIPVPDDLCISKKFCVKMAKSKKNDMLERDSHEISFKERITLVCLKMMTRQLKGLHISSSKCHAQIVDDFPCYNLSLNNPIFDQYRIEKANIVSKKLTEEMRACLDAEKINLMERLIHKPNIAGNISCGIEPYAANILTQKIQPTFSSFARHY</sequence>
<name>A0A238BM74_9BILA</name>
<evidence type="ECO:0000313" key="1">
    <source>
        <dbReference type="EMBL" id="OZC06322.1"/>
    </source>
</evidence>
<keyword evidence="2" id="KW-1185">Reference proteome</keyword>
<dbReference type="OrthoDB" id="8110563at2759"/>
<proteinExistence type="predicted"/>
<feature type="non-terminal residue" evidence="1">
    <location>
        <position position="1"/>
    </location>
</feature>
<reference evidence="1 2" key="1">
    <citation type="submission" date="2015-12" db="EMBL/GenBank/DDBJ databases">
        <title>Draft genome of the nematode, Onchocerca flexuosa.</title>
        <authorList>
            <person name="Mitreva M."/>
        </authorList>
    </citation>
    <scope>NUCLEOTIDE SEQUENCE [LARGE SCALE GENOMIC DNA]</scope>
    <source>
        <strain evidence="1">Red Deer</strain>
    </source>
</reference>
<dbReference type="EMBL" id="KZ270140">
    <property type="protein sequence ID" value="OZC06322.1"/>
    <property type="molecule type" value="Genomic_DNA"/>
</dbReference>
<dbReference type="Proteomes" id="UP000242913">
    <property type="component" value="Unassembled WGS sequence"/>
</dbReference>
<gene>
    <name evidence="1" type="ORF">X798_06694</name>
</gene>
<accession>A0A238BM74</accession>
<organism evidence="1 2">
    <name type="scientific">Onchocerca flexuosa</name>
    <dbReference type="NCBI Taxonomy" id="387005"/>
    <lineage>
        <taxon>Eukaryota</taxon>
        <taxon>Metazoa</taxon>
        <taxon>Ecdysozoa</taxon>
        <taxon>Nematoda</taxon>
        <taxon>Chromadorea</taxon>
        <taxon>Rhabditida</taxon>
        <taxon>Spirurina</taxon>
        <taxon>Spiruromorpha</taxon>
        <taxon>Filarioidea</taxon>
        <taxon>Onchocercidae</taxon>
        <taxon>Onchocerca</taxon>
    </lineage>
</organism>
<dbReference type="AlphaFoldDB" id="A0A238BM74"/>
<protein>
    <submittedName>
        <fullName evidence="1">Uncharacterized protein</fullName>
    </submittedName>
</protein>